<evidence type="ECO:0000313" key="3">
    <source>
        <dbReference type="EMBL" id="KAJ9615127.1"/>
    </source>
</evidence>
<protein>
    <recommendedName>
        <fullName evidence="2">DUF7729 domain-containing protein</fullName>
    </recommendedName>
</protein>
<feature type="region of interest" description="Disordered" evidence="1">
    <location>
        <begin position="1578"/>
        <end position="1614"/>
    </location>
</feature>
<dbReference type="InterPro" id="IPR056146">
    <property type="entry name" value="DUF7729"/>
</dbReference>
<name>A0AA39CPD0_9EURO</name>
<dbReference type="PANTHER" id="PTHR46082">
    <property type="entry name" value="ATP/GTP-BINDING PROTEIN-RELATED"/>
    <property type="match status" value="1"/>
</dbReference>
<dbReference type="Gene3D" id="3.40.50.300">
    <property type="entry name" value="P-loop containing nucleotide triphosphate hydrolases"/>
    <property type="match status" value="1"/>
</dbReference>
<dbReference type="InterPro" id="IPR019734">
    <property type="entry name" value="TPR_rpt"/>
</dbReference>
<feature type="domain" description="DUF7729" evidence="2">
    <location>
        <begin position="129"/>
        <end position="335"/>
    </location>
</feature>
<dbReference type="GO" id="GO:0003824">
    <property type="term" value="F:catalytic activity"/>
    <property type="evidence" value="ECO:0007669"/>
    <property type="project" value="InterPro"/>
</dbReference>
<dbReference type="Pfam" id="PF13424">
    <property type="entry name" value="TPR_12"/>
    <property type="match status" value="2"/>
</dbReference>
<dbReference type="Gene3D" id="3.40.50.1580">
    <property type="entry name" value="Nucleoside phosphorylase domain"/>
    <property type="match status" value="1"/>
</dbReference>
<dbReference type="SUPFAM" id="SSF53167">
    <property type="entry name" value="Purine and uridine phosphorylases"/>
    <property type="match status" value="1"/>
</dbReference>
<sequence length="1614" mass="178275">MLFTTTPASAQIMEFDPQIYEASAFYQDLAAKGEIHIDRREPPPRQEMYLERRQVGDSVVPTTMASTSSPLSSSSDSSTSIVTSSPSSTETITAPIETAPAISTATRAESLTPGVSTSTAASVTVVTTPIPTPFDTSIGSNFTSSTCPDFFSSFLGNSTFQSCVPVSLLLQNSNAFFRAQRSFTLLTQTLDAACNAPLAICSPLLGDLAAQLIDNKNCGQDYRQQNPLVMQAYAGLSAYEPVYRATCLRDEASKSYCFTEASTNSTNPADFYPYYTAIGLNMPQTANPTCSQCLKDTMQIFAGYAADAVQPLANTYLTCATQVDKTCGSNFVSTAVKVGSVASSNAATSVFRSSSLRLMLATVALAEAALAVLDKRHEGYFESSRGDDYIYIGGEINNHNVVIATLPAGQDYGVGSAAALASQVKARFHSLSFALLVGVAAGVPNLSSSDPGKLRDIRLGDVLVGVPTKEGSGIVHYDLGKDTEEGFLPTGRQAEPPALVRAAIGHIQLTQKRPFHAGDRLARCLSDLQFSTDDRSFLRPSPETDFLYATSSAAAPSSTPSLVMREPRSSSEPTRVWYGNIGSGNSLMRNARRRDELRDKYDLIGLEMEAAGVANILPVGVIRGVCDYGDAQKNKDWQPYAAGVAAVYAKGILHAINVQTVHPVQVQQEDLPPVAWLVPLITMTSLLVARLRWEHCKPCSWSRPGTRSLSLDWEASIADAKADVKVLLKEYLCSEKAGEWLLIVDNADDPDLWTTRKGPDETLVVALMDYIPSSSQGKTLITTRNHQVAVRVAKNNVVKLSELNGSDALSLTKSLLVHSDIMDEDDCASSTLLEHLAHLPLAIVQAAAYINENNVSRIKDYLRLWDSTEEAIVDLLSEDFEAENRYPELKNPIATTWLISFQHIRAVNPAAADMLAFLSCLDYKSIPQSLFPFRLFETERVNNQMMKATGVLTGYAFLHPHQAHQTEPVYDMHRLVHLATRNWLRREGSFASWSGEATQRIVEIFPDPYDHSHKKLRTLLMTHAEKILATPGLDDTEVSINLLAAMGHCYVEDGKYTNDVNARRAVVSWRSTIPDQHDVNLLVACRNLAVALSAAGEYTEAEGFAKRAVEGLIAISGKKDHDCLNAMYTLAEIYRRQGRYDESESLQSEVLKLRKKTSGEENVETLKSRESLANVYADKGLADKAEEHERVILEIRKKILGAQHPDTITSMHNLALTYTSQGRWEEAEVMQLDVLEAHKKHFGEDNPRTLRKLGSLAGTYAEQGRLTEAIDIEVSLLEKRSLVLGNDHPETLLSMFNLAMHLHQAKRRGEGMALMEDCLELQRRKMGDNHPDTMESMSGLALMWTKNGRNNDATTLLKECLELQKQNLGKDHLDTIWTMWDLAHVMRTTGLLDEAVALMEECLQIEKENTGEAHAETLFSMHFLASMLYEGTRQDEGVVLMKRCVELRTTTLGADDEETLRSKRLLRYWMTELEEEVATLKEEEKEGEPEEEEHKAHYEEYVKDEEVEIIANAKKHGSSQDAERVSDQIAFSHPAAGSENDRGRNTSFFTAPREHTIHVLPFRVGIRSTTSTPVRAIPGSLYQRRRQSTSSTDAIHGLERPYRSDQSCLDAEID</sequence>
<feature type="region of interest" description="Disordered" evidence="1">
    <location>
        <begin position="36"/>
        <end position="90"/>
    </location>
</feature>
<dbReference type="GO" id="GO:0009116">
    <property type="term" value="P:nucleoside metabolic process"/>
    <property type="evidence" value="ECO:0007669"/>
    <property type="project" value="InterPro"/>
</dbReference>
<keyword evidence="4" id="KW-1185">Reference proteome</keyword>
<dbReference type="Proteomes" id="UP001172673">
    <property type="component" value="Unassembled WGS sequence"/>
</dbReference>
<feature type="compositionally biased region" description="Basic and acidic residues" evidence="1">
    <location>
        <begin position="36"/>
        <end position="55"/>
    </location>
</feature>
<dbReference type="InterPro" id="IPR035994">
    <property type="entry name" value="Nucleoside_phosphorylase_sf"/>
</dbReference>
<feature type="compositionally biased region" description="Low complexity" evidence="1">
    <location>
        <begin position="61"/>
        <end position="90"/>
    </location>
</feature>
<reference evidence="3" key="1">
    <citation type="submission" date="2022-10" db="EMBL/GenBank/DDBJ databases">
        <title>Culturing micro-colonial fungi from biological soil crusts in the Mojave desert and describing Neophaeococcomyces mojavensis, and introducing the new genera and species Taxawa tesnikishii.</title>
        <authorList>
            <person name="Kurbessoian T."/>
            <person name="Stajich J.E."/>
        </authorList>
    </citation>
    <scope>NUCLEOTIDE SEQUENCE</scope>
    <source>
        <strain evidence="3">TK_41</strain>
    </source>
</reference>
<dbReference type="EMBL" id="JAPDRK010000002">
    <property type="protein sequence ID" value="KAJ9615127.1"/>
    <property type="molecule type" value="Genomic_DNA"/>
</dbReference>
<dbReference type="Gene3D" id="1.25.40.10">
    <property type="entry name" value="Tetratricopeptide repeat domain"/>
    <property type="match status" value="2"/>
</dbReference>
<dbReference type="InterPro" id="IPR053137">
    <property type="entry name" value="NLR-like"/>
</dbReference>
<accession>A0AA39CPD0</accession>
<dbReference type="Pfam" id="PF24855">
    <property type="entry name" value="DUF7729"/>
    <property type="match status" value="1"/>
</dbReference>
<proteinExistence type="predicted"/>
<dbReference type="InterPro" id="IPR011990">
    <property type="entry name" value="TPR-like_helical_dom_sf"/>
</dbReference>
<dbReference type="SUPFAM" id="SSF48452">
    <property type="entry name" value="TPR-like"/>
    <property type="match status" value="3"/>
</dbReference>
<dbReference type="PANTHER" id="PTHR46082:SF6">
    <property type="entry name" value="AAA+ ATPASE DOMAIN-CONTAINING PROTEIN-RELATED"/>
    <property type="match status" value="1"/>
</dbReference>
<evidence type="ECO:0000259" key="2">
    <source>
        <dbReference type="Pfam" id="PF24855"/>
    </source>
</evidence>
<evidence type="ECO:0000256" key="1">
    <source>
        <dbReference type="SAM" id="MobiDB-lite"/>
    </source>
</evidence>
<comment type="caution">
    <text evidence="3">The sequence shown here is derived from an EMBL/GenBank/DDBJ whole genome shotgun (WGS) entry which is preliminary data.</text>
</comment>
<organism evidence="3 4">
    <name type="scientific">Cladophialophora chaetospira</name>
    <dbReference type="NCBI Taxonomy" id="386627"/>
    <lineage>
        <taxon>Eukaryota</taxon>
        <taxon>Fungi</taxon>
        <taxon>Dikarya</taxon>
        <taxon>Ascomycota</taxon>
        <taxon>Pezizomycotina</taxon>
        <taxon>Eurotiomycetes</taxon>
        <taxon>Chaetothyriomycetidae</taxon>
        <taxon>Chaetothyriales</taxon>
        <taxon>Herpotrichiellaceae</taxon>
        <taxon>Cladophialophora</taxon>
    </lineage>
</organism>
<dbReference type="SUPFAM" id="SSF52540">
    <property type="entry name" value="P-loop containing nucleoside triphosphate hydrolases"/>
    <property type="match status" value="1"/>
</dbReference>
<gene>
    <name evidence="3" type="ORF">H2200_001201</name>
</gene>
<evidence type="ECO:0000313" key="4">
    <source>
        <dbReference type="Proteomes" id="UP001172673"/>
    </source>
</evidence>
<dbReference type="Pfam" id="PF13374">
    <property type="entry name" value="TPR_10"/>
    <property type="match status" value="4"/>
</dbReference>
<dbReference type="InterPro" id="IPR027417">
    <property type="entry name" value="P-loop_NTPase"/>
</dbReference>
<dbReference type="SMART" id="SM00028">
    <property type="entry name" value="TPR"/>
    <property type="match status" value="5"/>
</dbReference>